<evidence type="ECO:0000256" key="1">
    <source>
        <dbReference type="ARBA" id="ARBA00022679"/>
    </source>
</evidence>
<dbReference type="HOGENOM" id="CLU_055795_0_0_11"/>
<organism evidence="3 4">
    <name type="scientific">Conexibacter woesei (strain DSM 14684 / CCUG 47730 / CIP 108061 / JCM 11494 / NBRC 100937 / ID131577)</name>
    <dbReference type="NCBI Taxonomy" id="469383"/>
    <lineage>
        <taxon>Bacteria</taxon>
        <taxon>Bacillati</taxon>
        <taxon>Actinomycetota</taxon>
        <taxon>Thermoleophilia</taxon>
        <taxon>Solirubrobacterales</taxon>
        <taxon>Conexibacteraceae</taxon>
        <taxon>Conexibacter</taxon>
    </lineage>
</organism>
<dbReference type="InterPro" id="IPR038136">
    <property type="entry name" value="CofD-like_dom_sf"/>
</dbReference>
<dbReference type="InterPro" id="IPR002882">
    <property type="entry name" value="CofD"/>
</dbReference>
<dbReference type="GO" id="GO:0043743">
    <property type="term" value="F:LPPG:FO 2-phospho-L-lactate transferase activity"/>
    <property type="evidence" value="ECO:0007669"/>
    <property type="project" value="InterPro"/>
</dbReference>
<dbReference type="GO" id="GO:0000287">
    <property type="term" value="F:magnesium ion binding"/>
    <property type="evidence" value="ECO:0007669"/>
    <property type="project" value="InterPro"/>
</dbReference>
<dbReference type="HAMAP" id="MF_01257">
    <property type="entry name" value="CofD"/>
    <property type="match status" value="1"/>
</dbReference>
<dbReference type="Proteomes" id="UP000008229">
    <property type="component" value="Chromosome"/>
</dbReference>
<evidence type="ECO:0008006" key="5">
    <source>
        <dbReference type="Google" id="ProtNLM"/>
    </source>
</evidence>
<name>D3F5L5_CONWI</name>
<proteinExistence type="inferred from homology"/>
<dbReference type="Gene3D" id="1.10.8.240">
    <property type="entry name" value="CofD-like domain"/>
    <property type="match status" value="1"/>
</dbReference>
<dbReference type="STRING" id="469383.Cwoe_4149"/>
<dbReference type="AlphaFoldDB" id="D3F5L5"/>
<dbReference type="PANTHER" id="PTHR43007">
    <property type="entry name" value="2-PHOSPHO-L-LACTATE TRANSFERASE"/>
    <property type="match status" value="1"/>
</dbReference>
<dbReference type="KEGG" id="cwo:Cwoe_4149"/>
<accession>D3F5L5</accession>
<dbReference type="NCBIfam" id="TIGR01819">
    <property type="entry name" value="F420_cofD"/>
    <property type="match status" value="1"/>
</dbReference>
<dbReference type="Pfam" id="PF01933">
    <property type="entry name" value="CofD"/>
    <property type="match status" value="1"/>
</dbReference>
<dbReference type="eggNOG" id="COG0391">
    <property type="taxonomic scope" value="Bacteria"/>
</dbReference>
<dbReference type="Gene3D" id="3.40.50.10680">
    <property type="entry name" value="CofD-like domains"/>
    <property type="match status" value="1"/>
</dbReference>
<reference evidence="4" key="2">
    <citation type="submission" date="2010-01" db="EMBL/GenBank/DDBJ databases">
        <title>The complete genome of Conexibacter woesei DSM 14684.</title>
        <authorList>
            <consortium name="US DOE Joint Genome Institute (JGI-PGF)"/>
            <person name="Lucas S."/>
            <person name="Copeland A."/>
            <person name="Lapidus A."/>
            <person name="Glavina del Rio T."/>
            <person name="Dalin E."/>
            <person name="Tice H."/>
            <person name="Bruce D."/>
            <person name="Goodwin L."/>
            <person name="Pitluck S."/>
            <person name="Kyrpides N."/>
            <person name="Mavromatis K."/>
            <person name="Ivanova N."/>
            <person name="Mikhailova N."/>
            <person name="Chertkov O."/>
            <person name="Brettin T."/>
            <person name="Detter J.C."/>
            <person name="Han C."/>
            <person name="Larimer F."/>
            <person name="Land M."/>
            <person name="Hauser L."/>
            <person name="Markowitz V."/>
            <person name="Cheng J.-F."/>
            <person name="Hugenholtz P."/>
            <person name="Woyke T."/>
            <person name="Wu D."/>
            <person name="Pukall R."/>
            <person name="Steenblock K."/>
            <person name="Schneider S."/>
            <person name="Klenk H.-P."/>
            <person name="Eisen J.A."/>
        </authorList>
    </citation>
    <scope>NUCLEOTIDE SEQUENCE [LARGE SCALE GENOMIC DNA]</scope>
    <source>
        <strain evidence="4">DSM 14684 / CIP 108061 / JCM 11494 / NBRC 100937 / ID131577</strain>
    </source>
</reference>
<dbReference type="PANTHER" id="PTHR43007:SF1">
    <property type="entry name" value="2-PHOSPHO-L-LACTATE TRANSFERASE"/>
    <property type="match status" value="1"/>
</dbReference>
<gene>
    <name evidence="3" type="ordered locus">Cwoe_4149</name>
</gene>
<dbReference type="EMBL" id="CP001854">
    <property type="protein sequence ID" value="ADB52564.1"/>
    <property type="molecule type" value="Genomic_DNA"/>
</dbReference>
<evidence type="ECO:0000313" key="4">
    <source>
        <dbReference type="Proteomes" id="UP000008229"/>
    </source>
</evidence>
<keyword evidence="4" id="KW-1185">Reference proteome</keyword>
<keyword evidence="1" id="KW-0808">Transferase</keyword>
<dbReference type="InterPro" id="IPR010115">
    <property type="entry name" value="FbiA/CofD"/>
</dbReference>
<protein>
    <recommendedName>
        <fullName evidence="5">LPPG domain protein containing protein</fullName>
    </recommendedName>
</protein>
<evidence type="ECO:0000256" key="2">
    <source>
        <dbReference type="ARBA" id="ARBA00022842"/>
    </source>
</evidence>
<sequence length="324" mass="33242">MSAVGPVVLLAGGTGGAKLAAGLAGALGTTADAPDELVVVANTGDDVELYGAHVSPDPDLIAFHLAERIDARGWGLDGDTFHVMDGLRELGVEVWFNLGDRDLAYGIERARRLAAGDRLTDAIGDLARALRVPARVLPMSDEPVRSRVRAQGRAWEFQEFMIVGRGAGPVEGLEFRGVEDARPTPEVLDAIAAARAIVIGPSNPLLSIGPILALPGMREALRATAAPVVAVSPIVGGAVLKGPTAAFLEWAGQPVSAAGVTALYGDVLDGIVCDEPLDPPVGGSPDGSPEAAIPVHTADLLMSDGADRRRLAGETLAFAAVLAG</sequence>
<dbReference type="SUPFAM" id="SSF142338">
    <property type="entry name" value="CofD-like"/>
    <property type="match status" value="1"/>
</dbReference>
<evidence type="ECO:0000313" key="3">
    <source>
        <dbReference type="EMBL" id="ADB52564.1"/>
    </source>
</evidence>
<reference evidence="3 4" key="1">
    <citation type="journal article" date="2010" name="Stand. Genomic Sci.">
        <title>Complete genome sequence of Conexibacter woesei type strain (ID131577).</title>
        <authorList>
            <person name="Pukall R."/>
            <person name="Lapidus A."/>
            <person name="Glavina Del Rio T."/>
            <person name="Copeland A."/>
            <person name="Tice H."/>
            <person name="Cheng J.-F."/>
            <person name="Lucas S."/>
            <person name="Chen F."/>
            <person name="Nolan M."/>
            <person name="Bruce D."/>
            <person name="Goodwin L."/>
            <person name="Pitluck S."/>
            <person name="Mavromatis K."/>
            <person name="Ivanova N."/>
            <person name="Ovchinnikova G."/>
            <person name="Pati A."/>
            <person name="Chen A."/>
            <person name="Palaniappan K."/>
            <person name="Land M."/>
            <person name="Hauser L."/>
            <person name="Chang Y.-J."/>
            <person name="Jeffries C.D."/>
            <person name="Chain P."/>
            <person name="Meincke L."/>
            <person name="Sims D."/>
            <person name="Brettin T."/>
            <person name="Detter J.C."/>
            <person name="Rohde M."/>
            <person name="Goeker M."/>
            <person name="Bristow J."/>
            <person name="Eisen J.A."/>
            <person name="Markowitz V."/>
            <person name="Kyrpides N.C."/>
            <person name="Klenk H.-P."/>
            <person name="Hugenholtz P."/>
        </authorList>
    </citation>
    <scope>NUCLEOTIDE SEQUENCE [LARGE SCALE GENOMIC DNA]</scope>
    <source>
        <strain evidence="4">DSM 14684 / CIP 108061 / JCM 11494 / NBRC 100937 / ID131577</strain>
    </source>
</reference>
<keyword evidence="2" id="KW-0460">Magnesium</keyword>